<dbReference type="AlphaFoldDB" id="A0A370TYQ2"/>
<sequence>MGLLFIFTLLLGAELSIASPHPMVTPSPILKRDDTWSMSASLCELNYVVTAISKMEHPPATYGPLNYTSWCSNLLRPYTVYATYTTLSKTSTHIISTAKVITTTDGLSRTSTLLCPTPLASPPPSRLCGVWAVMNRKYSETAFLNRVTDIPNAETCMQKCLADSKCKSFLYVNTPSGTGCTFYSLPVADGVDDLLTTGSYYDRGCPELLPHDCLTTPPRPTKGPALAKRDDYFPVEEIPYLGNEIDVWIGYVGNKSRSTDDDTNHGDKNGDYDELFAFDD</sequence>
<feature type="chain" id="PRO_5017058751" description="Apple domain-containing protein" evidence="1">
    <location>
        <begin position="19"/>
        <end position="280"/>
    </location>
</feature>
<reference evidence="3 4" key="1">
    <citation type="journal article" date="2018" name="IMA Fungus">
        <title>IMA Genome-F 9: Draft genome sequence of Annulohypoxylon stygium, Aspergillus mulundensis, Berkeleyomyces basicola (syn. Thielaviopsis basicola), Ceratocystis smalleyi, two Cercospora beticola strains, Coleophoma cylindrospora, Fusarium fracticaudum, Phialophora cf. hyalina, and Morchella septimelata.</title>
        <authorList>
            <person name="Wingfield B.D."/>
            <person name="Bills G.F."/>
            <person name="Dong Y."/>
            <person name="Huang W."/>
            <person name="Nel W.J."/>
            <person name="Swalarsk-Parry B.S."/>
            <person name="Vaghefi N."/>
            <person name="Wilken P.M."/>
            <person name="An Z."/>
            <person name="de Beer Z.W."/>
            <person name="De Vos L."/>
            <person name="Chen L."/>
            <person name="Duong T.A."/>
            <person name="Gao Y."/>
            <person name="Hammerbacher A."/>
            <person name="Kikkert J.R."/>
            <person name="Li Y."/>
            <person name="Li H."/>
            <person name="Li K."/>
            <person name="Li Q."/>
            <person name="Liu X."/>
            <person name="Ma X."/>
            <person name="Naidoo K."/>
            <person name="Pethybridge S.J."/>
            <person name="Sun J."/>
            <person name="Steenkamp E.T."/>
            <person name="van der Nest M.A."/>
            <person name="van Wyk S."/>
            <person name="Wingfield M.J."/>
            <person name="Xiong C."/>
            <person name="Yue Q."/>
            <person name="Zhang X."/>
        </authorList>
    </citation>
    <scope>NUCLEOTIDE SEQUENCE [LARGE SCALE GENOMIC DNA]</scope>
    <source>
        <strain evidence="3 4">BP 5553</strain>
    </source>
</reference>
<proteinExistence type="predicted"/>
<evidence type="ECO:0000313" key="4">
    <source>
        <dbReference type="Proteomes" id="UP000254866"/>
    </source>
</evidence>
<dbReference type="Pfam" id="PF00024">
    <property type="entry name" value="PAN_1"/>
    <property type="match status" value="1"/>
</dbReference>
<gene>
    <name evidence="3" type="ORF">BP5553_00636</name>
</gene>
<comment type="caution">
    <text evidence="3">The sequence shown here is derived from an EMBL/GenBank/DDBJ whole genome shotgun (WGS) entry which is preliminary data.</text>
</comment>
<dbReference type="InterPro" id="IPR003609">
    <property type="entry name" value="Pan_app"/>
</dbReference>
<protein>
    <recommendedName>
        <fullName evidence="2">Apple domain-containing protein</fullName>
    </recommendedName>
</protein>
<dbReference type="OrthoDB" id="3562088at2759"/>
<feature type="signal peptide" evidence="1">
    <location>
        <begin position="1"/>
        <end position="18"/>
    </location>
</feature>
<dbReference type="RefSeq" id="XP_031873313.1">
    <property type="nucleotide sequence ID" value="XM_032009259.1"/>
</dbReference>
<organism evidence="3 4">
    <name type="scientific">Venustampulla echinocandica</name>
    <dbReference type="NCBI Taxonomy" id="2656787"/>
    <lineage>
        <taxon>Eukaryota</taxon>
        <taxon>Fungi</taxon>
        <taxon>Dikarya</taxon>
        <taxon>Ascomycota</taxon>
        <taxon>Pezizomycotina</taxon>
        <taxon>Leotiomycetes</taxon>
        <taxon>Helotiales</taxon>
        <taxon>Pleuroascaceae</taxon>
        <taxon>Venustampulla</taxon>
    </lineage>
</organism>
<dbReference type="Proteomes" id="UP000254866">
    <property type="component" value="Unassembled WGS sequence"/>
</dbReference>
<evidence type="ECO:0000313" key="3">
    <source>
        <dbReference type="EMBL" id="RDL40657.1"/>
    </source>
</evidence>
<dbReference type="GeneID" id="43593485"/>
<keyword evidence="1" id="KW-0732">Signal</keyword>
<dbReference type="SUPFAM" id="SSF57414">
    <property type="entry name" value="Hairpin loop containing domain-like"/>
    <property type="match status" value="1"/>
</dbReference>
<evidence type="ECO:0000256" key="1">
    <source>
        <dbReference type="SAM" id="SignalP"/>
    </source>
</evidence>
<feature type="domain" description="Apple" evidence="2">
    <location>
        <begin position="128"/>
        <end position="205"/>
    </location>
</feature>
<evidence type="ECO:0000259" key="2">
    <source>
        <dbReference type="PROSITE" id="PS50948"/>
    </source>
</evidence>
<dbReference type="PROSITE" id="PS50948">
    <property type="entry name" value="PAN"/>
    <property type="match status" value="1"/>
</dbReference>
<accession>A0A370TYQ2</accession>
<dbReference type="EMBL" id="NPIC01000001">
    <property type="protein sequence ID" value="RDL40657.1"/>
    <property type="molecule type" value="Genomic_DNA"/>
</dbReference>
<keyword evidence="4" id="KW-1185">Reference proteome</keyword>
<name>A0A370TYQ2_9HELO</name>
<dbReference type="SMART" id="SM00473">
    <property type="entry name" value="PAN_AP"/>
    <property type="match status" value="1"/>
</dbReference>